<sequence>MITHHTASLPDGAKKRGAPGFHKNVNDWNTELRDFSQDVNNMLKQLAESNPNSGLQDITVHIMFLDPYETVELPIEAPHVTYIPLLVTNPSQFINLYPFPQLSTQEACSRMQGFLIMHPEVVWLGMYWRLTPQAFVERISALIDYHLSVNGGIPTLVGPKLGWTESGLVRLGDQLPPEQFDLARLGTNPNFFLLYFQLRPQLIPHAIYTERDPIQFIYSILCLLRHLPEFSLIFTGYLPPANLLYNVSRAPLLSTAMSNEQGSFAVSPTYSPRFSPPSPGNMAANSDTRPVQAHSELQPYDSEGYICPNHFSIAPVAAVLSQSHQPRDHVVSILNPQSPAPASPVMVPTVPSMAPRYAHAPPRGIYYSCHHPAHTGSEVCPNDQGLPEQHAIPSNPPRRRRPRHAPPRIHRPVTVSPTTIYTGRINPNHP</sequence>
<gene>
    <name evidence="2" type="ORF">B0H16DRAFT_1743848</name>
</gene>
<protein>
    <submittedName>
        <fullName evidence="2">Uncharacterized protein</fullName>
    </submittedName>
</protein>
<evidence type="ECO:0000256" key="1">
    <source>
        <dbReference type="SAM" id="MobiDB-lite"/>
    </source>
</evidence>
<dbReference type="Proteomes" id="UP001215598">
    <property type="component" value="Unassembled WGS sequence"/>
</dbReference>
<feature type="region of interest" description="Disordered" evidence="1">
    <location>
        <begin position="1"/>
        <end position="21"/>
    </location>
</feature>
<accession>A0AAD7H5B8</accession>
<organism evidence="2 3">
    <name type="scientific">Mycena metata</name>
    <dbReference type="NCBI Taxonomy" id="1033252"/>
    <lineage>
        <taxon>Eukaryota</taxon>
        <taxon>Fungi</taxon>
        <taxon>Dikarya</taxon>
        <taxon>Basidiomycota</taxon>
        <taxon>Agaricomycotina</taxon>
        <taxon>Agaricomycetes</taxon>
        <taxon>Agaricomycetidae</taxon>
        <taxon>Agaricales</taxon>
        <taxon>Marasmiineae</taxon>
        <taxon>Mycenaceae</taxon>
        <taxon>Mycena</taxon>
    </lineage>
</organism>
<dbReference type="AlphaFoldDB" id="A0AAD7H5B8"/>
<keyword evidence="3" id="KW-1185">Reference proteome</keyword>
<dbReference type="EMBL" id="JARKIB010000358">
    <property type="protein sequence ID" value="KAJ7712766.1"/>
    <property type="molecule type" value="Genomic_DNA"/>
</dbReference>
<comment type="caution">
    <text evidence="2">The sequence shown here is derived from an EMBL/GenBank/DDBJ whole genome shotgun (WGS) entry which is preliminary data.</text>
</comment>
<feature type="compositionally biased region" description="Basic residues" evidence="1">
    <location>
        <begin position="397"/>
        <end position="411"/>
    </location>
</feature>
<evidence type="ECO:0000313" key="2">
    <source>
        <dbReference type="EMBL" id="KAJ7712766.1"/>
    </source>
</evidence>
<name>A0AAD7H5B8_9AGAR</name>
<proteinExistence type="predicted"/>
<feature type="region of interest" description="Disordered" evidence="1">
    <location>
        <begin position="378"/>
        <end position="430"/>
    </location>
</feature>
<reference evidence="2" key="1">
    <citation type="submission" date="2023-03" db="EMBL/GenBank/DDBJ databases">
        <title>Massive genome expansion in bonnet fungi (Mycena s.s.) driven by repeated elements and novel gene families across ecological guilds.</title>
        <authorList>
            <consortium name="Lawrence Berkeley National Laboratory"/>
            <person name="Harder C.B."/>
            <person name="Miyauchi S."/>
            <person name="Viragh M."/>
            <person name="Kuo A."/>
            <person name="Thoen E."/>
            <person name="Andreopoulos B."/>
            <person name="Lu D."/>
            <person name="Skrede I."/>
            <person name="Drula E."/>
            <person name="Henrissat B."/>
            <person name="Morin E."/>
            <person name="Kohler A."/>
            <person name="Barry K."/>
            <person name="LaButti K."/>
            <person name="Morin E."/>
            <person name="Salamov A."/>
            <person name="Lipzen A."/>
            <person name="Mereny Z."/>
            <person name="Hegedus B."/>
            <person name="Baldrian P."/>
            <person name="Stursova M."/>
            <person name="Weitz H."/>
            <person name="Taylor A."/>
            <person name="Grigoriev I.V."/>
            <person name="Nagy L.G."/>
            <person name="Martin F."/>
            <person name="Kauserud H."/>
        </authorList>
    </citation>
    <scope>NUCLEOTIDE SEQUENCE</scope>
    <source>
        <strain evidence="2">CBHHK182m</strain>
    </source>
</reference>
<evidence type="ECO:0000313" key="3">
    <source>
        <dbReference type="Proteomes" id="UP001215598"/>
    </source>
</evidence>